<reference evidence="5" key="1">
    <citation type="submission" date="2018-05" db="EMBL/GenBank/DDBJ databases">
        <authorList>
            <person name="Lanie J.A."/>
            <person name="Ng W.-L."/>
            <person name="Kazmierczak K.M."/>
            <person name="Andrzejewski T.M."/>
            <person name="Davidsen T.M."/>
            <person name="Wayne K.J."/>
            <person name="Tettelin H."/>
            <person name="Glass J.I."/>
            <person name="Rusch D."/>
            <person name="Podicherti R."/>
            <person name="Tsui H.-C.T."/>
            <person name="Winkler M.E."/>
        </authorList>
    </citation>
    <scope>NUCLEOTIDE SEQUENCE</scope>
</reference>
<dbReference type="GO" id="GO:0003677">
    <property type="term" value="F:DNA binding"/>
    <property type="evidence" value="ECO:0007669"/>
    <property type="project" value="UniProtKB-KW"/>
</dbReference>
<dbReference type="InterPro" id="IPR011010">
    <property type="entry name" value="DNA_brk_join_enz"/>
</dbReference>
<dbReference type="InterPro" id="IPR013762">
    <property type="entry name" value="Integrase-like_cat_sf"/>
</dbReference>
<gene>
    <name evidence="5" type="ORF">METZ01_LOCUS90475</name>
</gene>
<dbReference type="InterPro" id="IPR002104">
    <property type="entry name" value="Integrase_catalytic"/>
</dbReference>
<sequence length="313" mass="36835">MNETEFTKIMGLYESHLQVKKLSNPGTIRLYMHSVQMFLAFCERFHDELVLPAHWNMANIGVRELEAFLQHQIDLLHWQRSTLVTCISGIKGFYQYLVESQKLPNNPIQHFKLPRDISEIGQQRYDIDKINQMFQLHTQSTLKGYQQRLLLELIYGLGLSLTKIVKLRSAIPELDEGRVRLYYQNSRYRDYPFSPPAIKILKLYLKMIDSIEGHDGFWVNKKGKTMTAGQLQTLLNKYFEDHDLPTINANELRDLSVQHFSKEGADVRSLQTLRQVKQLRRLQTLKETDFDRLQNSFRKIHLRNLINGENKQS</sequence>
<keyword evidence="1" id="KW-0229">DNA integration</keyword>
<accession>A0A381VC95</accession>
<dbReference type="PROSITE" id="PS51898">
    <property type="entry name" value="TYR_RECOMBINASE"/>
    <property type="match status" value="1"/>
</dbReference>
<dbReference type="EMBL" id="UINC01008356">
    <property type="protein sequence ID" value="SVA37621.1"/>
    <property type="molecule type" value="Genomic_DNA"/>
</dbReference>
<dbReference type="InterPro" id="IPR004107">
    <property type="entry name" value="Integrase_SAM-like_N"/>
</dbReference>
<dbReference type="GO" id="GO:0006310">
    <property type="term" value="P:DNA recombination"/>
    <property type="evidence" value="ECO:0007669"/>
    <property type="project" value="UniProtKB-KW"/>
</dbReference>
<evidence type="ECO:0000256" key="3">
    <source>
        <dbReference type="ARBA" id="ARBA00023172"/>
    </source>
</evidence>
<evidence type="ECO:0000256" key="1">
    <source>
        <dbReference type="ARBA" id="ARBA00022908"/>
    </source>
</evidence>
<keyword evidence="3" id="KW-0233">DNA recombination</keyword>
<organism evidence="5">
    <name type="scientific">marine metagenome</name>
    <dbReference type="NCBI Taxonomy" id="408172"/>
    <lineage>
        <taxon>unclassified sequences</taxon>
        <taxon>metagenomes</taxon>
        <taxon>ecological metagenomes</taxon>
    </lineage>
</organism>
<dbReference type="SUPFAM" id="SSF56349">
    <property type="entry name" value="DNA breaking-rejoining enzymes"/>
    <property type="match status" value="1"/>
</dbReference>
<name>A0A381VC95_9ZZZZ</name>
<dbReference type="Gene3D" id="1.10.150.130">
    <property type="match status" value="1"/>
</dbReference>
<evidence type="ECO:0000259" key="4">
    <source>
        <dbReference type="PROSITE" id="PS51898"/>
    </source>
</evidence>
<dbReference type="GO" id="GO:0015074">
    <property type="term" value="P:DNA integration"/>
    <property type="evidence" value="ECO:0007669"/>
    <property type="project" value="UniProtKB-KW"/>
</dbReference>
<dbReference type="InterPro" id="IPR010998">
    <property type="entry name" value="Integrase_recombinase_N"/>
</dbReference>
<proteinExistence type="predicted"/>
<dbReference type="AlphaFoldDB" id="A0A381VC95"/>
<dbReference type="Pfam" id="PF00589">
    <property type="entry name" value="Phage_integrase"/>
    <property type="match status" value="1"/>
</dbReference>
<dbReference type="Pfam" id="PF13495">
    <property type="entry name" value="Phage_int_SAM_4"/>
    <property type="match status" value="1"/>
</dbReference>
<evidence type="ECO:0000313" key="5">
    <source>
        <dbReference type="EMBL" id="SVA37621.1"/>
    </source>
</evidence>
<dbReference type="Gene3D" id="1.10.443.10">
    <property type="entry name" value="Intergrase catalytic core"/>
    <property type="match status" value="1"/>
</dbReference>
<feature type="domain" description="Tyr recombinase" evidence="4">
    <location>
        <begin position="112"/>
        <end position="307"/>
    </location>
</feature>
<evidence type="ECO:0000256" key="2">
    <source>
        <dbReference type="ARBA" id="ARBA00023125"/>
    </source>
</evidence>
<keyword evidence="2" id="KW-0238">DNA-binding</keyword>
<protein>
    <recommendedName>
        <fullName evidence="4">Tyr recombinase domain-containing protein</fullName>
    </recommendedName>
</protein>